<comment type="subcellular location">
    <subcellularLocation>
        <location evidence="7">Cytoplasm</location>
    </subcellularLocation>
</comment>
<dbReference type="GO" id="GO:0005737">
    <property type="term" value="C:cytoplasm"/>
    <property type="evidence" value="ECO:0007669"/>
    <property type="project" value="UniProtKB-SubCell"/>
</dbReference>
<feature type="binding site" evidence="7">
    <location>
        <begin position="209"/>
        <end position="213"/>
    </location>
    <ligand>
        <name>ATP</name>
        <dbReference type="ChEBI" id="CHEBI:30616"/>
    </ligand>
</feature>
<dbReference type="Proteomes" id="UP000187404">
    <property type="component" value="Unassembled WGS sequence"/>
</dbReference>
<dbReference type="Gene3D" id="3.30.420.40">
    <property type="match status" value="2"/>
</dbReference>
<dbReference type="Pfam" id="PF00871">
    <property type="entry name" value="Acetate_kinase"/>
    <property type="match status" value="1"/>
</dbReference>
<keyword evidence="2 7" id="KW-0963">Cytoplasm</keyword>
<dbReference type="EC" id="2.7.2.1" evidence="7"/>
<feature type="binding site" evidence="7">
    <location>
        <begin position="332"/>
        <end position="336"/>
    </location>
    <ligand>
        <name>ATP</name>
        <dbReference type="ChEBI" id="CHEBI:30616"/>
    </ligand>
</feature>
<feature type="binding site" evidence="7">
    <location>
        <position position="92"/>
    </location>
    <ligand>
        <name>substrate</name>
    </ligand>
</feature>
<feature type="site" description="Transition state stabilizer" evidence="7">
    <location>
        <position position="242"/>
    </location>
</feature>
<sequence length="408" mass="44719">MLVLVINCGSSSLKYQLLDMKKEKLIAKGLVERIGIEGSVITHELAETDDKYVLETPMTNHKEAIQHVMDALLSPDHGALKSLDEINAVGHRVVHAGEKYANSVIINDSVVDALKECIDLAPLHNPPNLDGIKACRELIPGVPMVAVFDTAFHQTMRPEAYLYAIPYEAYEDYGIRKYGFHGTSHKYMAKEAAEMLNIDVNDLKLITCHLGNGASVSAIKHGRSIDTSMGLTPLEGLVMGTRCGDLDPTIVSMLAEKMEIGHEEVIEVLNKKSGVLGISGISSDFRDLEKAMNDGNKRAELALKIFARKVRFYIGAYIAEMNGVDALVFTGGIGENDAYMRNLICSNMGNLGIKLDKHKNQARGIQAMLSTDDSPVKVMVIPANEELVIARETSELVKKSRDTSHKNS</sequence>
<dbReference type="RefSeq" id="WP_075711916.1">
    <property type="nucleotide sequence ID" value="NZ_MJIE01000001.1"/>
</dbReference>
<gene>
    <name evidence="7" type="primary">ackA</name>
    <name evidence="9" type="ORF">BHK98_01650</name>
</gene>
<comment type="caution">
    <text evidence="9">The sequence shown here is derived from an EMBL/GenBank/DDBJ whole genome shotgun (WGS) entry which is preliminary data.</text>
</comment>
<keyword evidence="7" id="KW-0460">Magnesium</keyword>
<feature type="binding site" evidence="7">
    <location>
        <position position="385"/>
    </location>
    <ligand>
        <name>Mg(2+)</name>
        <dbReference type="ChEBI" id="CHEBI:18420"/>
    </ligand>
</feature>
<feature type="active site" description="Proton donor/acceptor" evidence="7">
    <location>
        <position position="149"/>
    </location>
</feature>
<evidence type="ECO:0000256" key="1">
    <source>
        <dbReference type="ARBA" id="ARBA00008748"/>
    </source>
</evidence>
<proteinExistence type="inferred from homology"/>
<comment type="cofactor">
    <cofactor evidence="7">
        <name>Mg(2+)</name>
        <dbReference type="ChEBI" id="CHEBI:18420"/>
    </cofactor>
    <cofactor evidence="7">
        <name>Mn(2+)</name>
        <dbReference type="ChEBI" id="CHEBI:29035"/>
    </cofactor>
    <text evidence="7">Mg(2+). Can also accept Mn(2+).</text>
</comment>
<accession>A0A1Q9JFI0</accession>
<comment type="catalytic activity">
    <reaction evidence="7">
        <text>acetate + ATP = acetyl phosphate + ADP</text>
        <dbReference type="Rhea" id="RHEA:11352"/>
        <dbReference type="ChEBI" id="CHEBI:22191"/>
        <dbReference type="ChEBI" id="CHEBI:30089"/>
        <dbReference type="ChEBI" id="CHEBI:30616"/>
        <dbReference type="ChEBI" id="CHEBI:456216"/>
        <dbReference type="EC" id="2.7.2.1"/>
    </reaction>
</comment>
<dbReference type="PRINTS" id="PR00471">
    <property type="entry name" value="ACETATEKNASE"/>
</dbReference>
<keyword evidence="4 7" id="KW-0547">Nucleotide-binding</keyword>
<reference evidence="9 10" key="1">
    <citation type="journal article" date="2016" name="Appl. Environ. Microbiol.">
        <title>Function and Phylogeny of Bacterial Butyryl Coenzyme A:Acetate Transferases and Their Diversity in the Proximal Colon of Swine.</title>
        <authorList>
            <person name="Trachsel J."/>
            <person name="Bayles D.O."/>
            <person name="Looft T."/>
            <person name="Levine U.Y."/>
            <person name="Allen H.K."/>
        </authorList>
    </citation>
    <scope>NUCLEOTIDE SEQUENCE [LARGE SCALE GENOMIC DNA]</scope>
    <source>
        <strain evidence="9 10">68-3-10</strain>
    </source>
</reference>
<evidence type="ECO:0000313" key="9">
    <source>
        <dbReference type="EMBL" id="OLR54897.1"/>
    </source>
</evidence>
<dbReference type="PANTHER" id="PTHR21060:SF15">
    <property type="entry name" value="ACETATE KINASE-RELATED"/>
    <property type="match status" value="1"/>
</dbReference>
<feature type="binding site" evidence="7">
    <location>
        <position position="7"/>
    </location>
    <ligand>
        <name>Mg(2+)</name>
        <dbReference type="ChEBI" id="CHEBI:18420"/>
    </ligand>
</feature>
<evidence type="ECO:0000256" key="4">
    <source>
        <dbReference type="ARBA" id="ARBA00022741"/>
    </source>
</evidence>
<dbReference type="InterPro" id="IPR023865">
    <property type="entry name" value="Aliphatic_acid_kinase_CS"/>
</dbReference>
<evidence type="ECO:0000256" key="3">
    <source>
        <dbReference type="ARBA" id="ARBA00022679"/>
    </source>
</evidence>
<dbReference type="InterPro" id="IPR000890">
    <property type="entry name" value="Aliphatic_acid_kin_short-chain"/>
</dbReference>
<dbReference type="PANTHER" id="PTHR21060">
    <property type="entry name" value="ACETATE KINASE"/>
    <property type="match status" value="1"/>
</dbReference>
<dbReference type="InterPro" id="IPR043129">
    <property type="entry name" value="ATPase_NBD"/>
</dbReference>
<keyword evidence="7" id="KW-0479">Metal-binding</keyword>
<feature type="site" description="Transition state stabilizer" evidence="7">
    <location>
        <position position="181"/>
    </location>
</feature>
<organism evidence="9 10">
    <name type="scientific">Hornefia porci</name>
    <dbReference type="NCBI Taxonomy" id="2652292"/>
    <lineage>
        <taxon>Bacteria</taxon>
        <taxon>Bacillati</taxon>
        <taxon>Bacillota</taxon>
        <taxon>Clostridia</taxon>
        <taxon>Peptostreptococcales</taxon>
        <taxon>Anaerovoracaceae</taxon>
        <taxon>Hornefia</taxon>
    </lineage>
</organism>
<keyword evidence="3 7" id="KW-0808">Transferase</keyword>
<dbReference type="PROSITE" id="PS01075">
    <property type="entry name" value="ACETATE_KINASE_1"/>
    <property type="match status" value="1"/>
</dbReference>
<dbReference type="EMBL" id="MJIE01000001">
    <property type="protein sequence ID" value="OLR54897.1"/>
    <property type="molecule type" value="Genomic_DNA"/>
</dbReference>
<dbReference type="CDD" id="cd24010">
    <property type="entry name" value="ASKHA_NBD_AcK_PK"/>
    <property type="match status" value="1"/>
</dbReference>
<keyword evidence="10" id="KW-1185">Reference proteome</keyword>
<comment type="pathway">
    <text evidence="7">Metabolic intermediate biosynthesis; acetyl-CoA biosynthesis; acetyl-CoA from acetate: step 1/2.</text>
</comment>
<name>A0A1Q9JFI0_9FIRM</name>
<dbReference type="InterPro" id="IPR004372">
    <property type="entry name" value="Ac/propionate_kinase"/>
</dbReference>
<comment type="function">
    <text evidence="7">Catalyzes the formation of acetyl phosphate from acetate and ATP. Can also catalyze the reverse reaction.</text>
</comment>
<dbReference type="OrthoDB" id="9802453at2"/>
<keyword evidence="5 7" id="KW-0418">Kinase</keyword>
<evidence type="ECO:0000313" key="10">
    <source>
        <dbReference type="Proteomes" id="UP000187404"/>
    </source>
</evidence>
<dbReference type="GO" id="GO:0006085">
    <property type="term" value="P:acetyl-CoA biosynthetic process"/>
    <property type="evidence" value="ECO:0007669"/>
    <property type="project" value="UniProtKB-UniRule"/>
</dbReference>
<evidence type="ECO:0000256" key="5">
    <source>
        <dbReference type="ARBA" id="ARBA00022777"/>
    </source>
</evidence>
<dbReference type="GO" id="GO:0008776">
    <property type="term" value="F:acetate kinase activity"/>
    <property type="evidence" value="ECO:0007669"/>
    <property type="project" value="UniProtKB-UniRule"/>
</dbReference>
<feature type="binding site" evidence="7">
    <location>
        <position position="14"/>
    </location>
    <ligand>
        <name>ATP</name>
        <dbReference type="ChEBI" id="CHEBI:30616"/>
    </ligand>
</feature>
<dbReference type="UniPathway" id="UPA00340">
    <property type="reaction ID" value="UER00458"/>
</dbReference>
<dbReference type="PROSITE" id="PS01076">
    <property type="entry name" value="ACETATE_KINASE_2"/>
    <property type="match status" value="1"/>
</dbReference>
<evidence type="ECO:0000256" key="8">
    <source>
        <dbReference type="RuleBase" id="RU003835"/>
    </source>
</evidence>
<evidence type="ECO:0000256" key="2">
    <source>
        <dbReference type="ARBA" id="ARBA00022490"/>
    </source>
</evidence>
<dbReference type="NCBIfam" id="TIGR00016">
    <property type="entry name" value="ackA"/>
    <property type="match status" value="1"/>
</dbReference>
<feature type="binding site" evidence="7">
    <location>
        <begin position="284"/>
        <end position="286"/>
    </location>
    <ligand>
        <name>ATP</name>
        <dbReference type="ChEBI" id="CHEBI:30616"/>
    </ligand>
</feature>
<keyword evidence="6 7" id="KW-0067">ATP-binding</keyword>
<protein>
    <recommendedName>
        <fullName evidence="7">Acetate kinase</fullName>
        <ecNumber evidence="7">2.7.2.1</ecNumber>
    </recommendedName>
    <alternativeName>
        <fullName evidence="7">Acetokinase</fullName>
    </alternativeName>
</protein>
<evidence type="ECO:0000256" key="6">
    <source>
        <dbReference type="ARBA" id="ARBA00022840"/>
    </source>
</evidence>
<evidence type="ECO:0000256" key="7">
    <source>
        <dbReference type="HAMAP-Rule" id="MF_00020"/>
    </source>
</evidence>
<dbReference type="PIRSF" id="PIRSF000722">
    <property type="entry name" value="Acetate_prop_kin"/>
    <property type="match status" value="1"/>
</dbReference>
<dbReference type="GO" id="GO:0005524">
    <property type="term" value="F:ATP binding"/>
    <property type="evidence" value="ECO:0007669"/>
    <property type="project" value="UniProtKB-KW"/>
</dbReference>
<comment type="subunit">
    <text evidence="7">Homodimer.</text>
</comment>
<dbReference type="AlphaFoldDB" id="A0A1Q9JFI0"/>
<dbReference type="SUPFAM" id="SSF53067">
    <property type="entry name" value="Actin-like ATPase domain"/>
    <property type="match status" value="2"/>
</dbReference>
<dbReference type="GO" id="GO:0006083">
    <property type="term" value="P:acetate metabolic process"/>
    <property type="evidence" value="ECO:0007669"/>
    <property type="project" value="TreeGrafter"/>
</dbReference>
<comment type="similarity">
    <text evidence="1 7 8">Belongs to the acetokinase family.</text>
</comment>
<dbReference type="STRING" id="1261640.BHK98_01650"/>
<dbReference type="HAMAP" id="MF_00020">
    <property type="entry name" value="Acetate_kinase"/>
    <property type="match status" value="1"/>
</dbReference>
<dbReference type="GO" id="GO:0000287">
    <property type="term" value="F:magnesium ion binding"/>
    <property type="evidence" value="ECO:0007669"/>
    <property type="project" value="UniProtKB-UniRule"/>
</dbReference>